<dbReference type="InterPro" id="IPR006680">
    <property type="entry name" value="Amidohydro-rel"/>
</dbReference>
<dbReference type="CDD" id="cd01292">
    <property type="entry name" value="metallo-dependent_hydrolases"/>
    <property type="match status" value="1"/>
</dbReference>
<evidence type="ECO:0000259" key="2">
    <source>
        <dbReference type="Pfam" id="PF04909"/>
    </source>
</evidence>
<gene>
    <name evidence="3" type="ORF">C4541_01975</name>
</gene>
<dbReference type="Proteomes" id="UP000266426">
    <property type="component" value="Unassembled WGS sequence"/>
</dbReference>
<evidence type="ECO:0000313" key="4">
    <source>
        <dbReference type="Proteomes" id="UP000266426"/>
    </source>
</evidence>
<dbReference type="PANTHER" id="PTHR21240:SF28">
    <property type="entry name" value="ISO-OROTATE DECARBOXYLASE (EUROFUNG)"/>
    <property type="match status" value="1"/>
</dbReference>
<dbReference type="InterPro" id="IPR032466">
    <property type="entry name" value="Metal_Hydrolase"/>
</dbReference>
<dbReference type="SUPFAM" id="SSF51556">
    <property type="entry name" value="Metallo-dependent hydrolases"/>
    <property type="match status" value="1"/>
</dbReference>
<dbReference type="PANTHER" id="PTHR21240">
    <property type="entry name" value="2-AMINO-3-CARBOXYLMUCONATE-6-SEMIALDEHYDE DECARBOXYLASE"/>
    <property type="match status" value="1"/>
</dbReference>
<keyword evidence="3" id="KW-0378">Hydrolase</keyword>
<dbReference type="GO" id="GO:0016831">
    <property type="term" value="F:carboxy-lyase activity"/>
    <property type="evidence" value="ECO:0007669"/>
    <property type="project" value="InterPro"/>
</dbReference>
<dbReference type="GO" id="GO:0019748">
    <property type="term" value="P:secondary metabolic process"/>
    <property type="evidence" value="ECO:0007669"/>
    <property type="project" value="TreeGrafter"/>
</dbReference>
<dbReference type="Pfam" id="PF04909">
    <property type="entry name" value="Amidohydro_2"/>
    <property type="match status" value="1"/>
</dbReference>
<name>A0A3A4R8G9_9BACT</name>
<dbReference type="Gene3D" id="3.20.20.140">
    <property type="entry name" value="Metal-dependent hydrolases"/>
    <property type="match status" value="1"/>
</dbReference>
<proteinExistence type="predicted"/>
<comment type="caution">
    <text evidence="3">The sequence shown here is derived from an EMBL/GenBank/DDBJ whole genome shotgun (WGS) entry which is preliminary data.</text>
</comment>
<dbReference type="EMBL" id="QZJZ01000013">
    <property type="protein sequence ID" value="RJP61395.1"/>
    <property type="molecule type" value="Genomic_DNA"/>
</dbReference>
<dbReference type="GO" id="GO:0016787">
    <property type="term" value="F:hydrolase activity"/>
    <property type="evidence" value="ECO:0007669"/>
    <property type="project" value="UniProtKB-KW"/>
</dbReference>
<feature type="domain" description="Amidohydrolase-related" evidence="2">
    <location>
        <begin position="4"/>
        <end position="263"/>
    </location>
</feature>
<evidence type="ECO:0000256" key="1">
    <source>
        <dbReference type="ARBA" id="ARBA00023239"/>
    </source>
</evidence>
<protein>
    <submittedName>
        <fullName evidence="3">Amidohydrolase</fullName>
    </submittedName>
</protein>
<sequence>MRIIDFHTHAFPDTIAPQAMKTLQEGADCTAFLNGTVADLLRSTDSAGIGTAVLASIATKPEQFSAILRWSGSVASERIVPFPSVHPDDALGVDHVHHVADLGFKGIKLHPYYQKFVLDDERMMPLYAAMNERGLIVLCHTGFDIAFPHDRICDPQKIAVVKNRFPALKFVCSHLGAWDDWDEVEKYIIGKEIYMEMSYSQGYLPDERIRSFLTAHPKDYILFGTDSPWMDQSQAVRFARSLKIDPDRESALFSGNASRLLGI</sequence>
<reference evidence="3 4" key="1">
    <citation type="journal article" date="2017" name="ISME J.">
        <title>Energy and carbon metabolisms in a deep terrestrial subsurface fluid microbial community.</title>
        <authorList>
            <person name="Momper L."/>
            <person name="Jungbluth S.P."/>
            <person name="Lee M.D."/>
            <person name="Amend J.P."/>
        </authorList>
    </citation>
    <scope>NUCLEOTIDE SEQUENCE [LARGE SCALE GENOMIC DNA]</scope>
    <source>
        <strain evidence="3">SURF_26</strain>
    </source>
</reference>
<evidence type="ECO:0000313" key="3">
    <source>
        <dbReference type="EMBL" id="RJP61395.1"/>
    </source>
</evidence>
<dbReference type="InterPro" id="IPR032465">
    <property type="entry name" value="ACMSD"/>
</dbReference>
<accession>A0A3A4R8G9</accession>
<dbReference type="AlphaFoldDB" id="A0A3A4R8G9"/>
<keyword evidence="1" id="KW-0456">Lyase</keyword>
<organism evidence="3 4">
    <name type="scientific">Candidatus Auribacter fodinae</name>
    <dbReference type="NCBI Taxonomy" id="2093366"/>
    <lineage>
        <taxon>Bacteria</taxon>
        <taxon>Pseudomonadati</taxon>
        <taxon>Candidatus Auribacterota</taxon>
        <taxon>Candidatus Auribacteria</taxon>
        <taxon>Candidatus Auribacterales</taxon>
        <taxon>Candidatus Auribacteraceae</taxon>
        <taxon>Candidatus Auribacter</taxon>
    </lineage>
</organism>
<dbReference type="GO" id="GO:0005737">
    <property type="term" value="C:cytoplasm"/>
    <property type="evidence" value="ECO:0007669"/>
    <property type="project" value="TreeGrafter"/>
</dbReference>